<proteinExistence type="inferred from homology"/>
<accession>A0A2L0XAK5</accession>
<dbReference type="EMBL" id="CP037900">
    <property type="protein sequence ID" value="QBP11179.1"/>
    <property type="molecule type" value="Genomic_DNA"/>
</dbReference>
<dbReference type="InterPro" id="IPR036188">
    <property type="entry name" value="FAD/NAD-bd_sf"/>
</dbReference>
<dbReference type="PANTHER" id="PTHR43876">
    <property type="entry name" value="UBIQUINONE BIOSYNTHESIS MONOOXYGENASE COQ6, MITOCHONDRIAL"/>
    <property type="match status" value="1"/>
</dbReference>
<protein>
    <submittedName>
        <fullName evidence="9">UbiH/UbiF family hydroxylase</fullName>
    </submittedName>
</protein>
<dbReference type="NCBIfam" id="TIGR01988">
    <property type="entry name" value="Ubi-OHases"/>
    <property type="match status" value="1"/>
</dbReference>
<dbReference type="PRINTS" id="PR00420">
    <property type="entry name" value="RNGMNOXGNASE"/>
</dbReference>
<dbReference type="InterPro" id="IPR010971">
    <property type="entry name" value="UbiH/COQ6"/>
</dbReference>
<comment type="similarity">
    <text evidence="3">Belongs to the UbiH/COQ6 family.</text>
</comment>
<keyword evidence="5" id="KW-0274">FAD</keyword>
<dbReference type="Pfam" id="PF01494">
    <property type="entry name" value="FAD_binding_3"/>
    <property type="match status" value="1"/>
</dbReference>
<dbReference type="GO" id="GO:0071949">
    <property type="term" value="F:FAD binding"/>
    <property type="evidence" value="ECO:0007669"/>
    <property type="project" value="InterPro"/>
</dbReference>
<evidence type="ECO:0000256" key="8">
    <source>
        <dbReference type="SAM" id="MobiDB-lite"/>
    </source>
</evidence>
<comment type="cofactor">
    <cofactor evidence="1">
        <name>FAD</name>
        <dbReference type="ChEBI" id="CHEBI:57692"/>
    </cofactor>
</comment>
<dbReference type="InterPro" id="IPR051205">
    <property type="entry name" value="UbiH/COQ6_monooxygenase"/>
</dbReference>
<dbReference type="UniPathway" id="UPA00232"/>
<dbReference type="GO" id="GO:0016705">
    <property type="term" value="F:oxidoreductase activity, acting on paired donors, with incorporation or reduction of molecular oxygen"/>
    <property type="evidence" value="ECO:0007669"/>
    <property type="project" value="InterPro"/>
</dbReference>
<dbReference type="Proteomes" id="UP000253772">
    <property type="component" value="Chromosome c1"/>
</dbReference>
<evidence type="ECO:0000256" key="1">
    <source>
        <dbReference type="ARBA" id="ARBA00001974"/>
    </source>
</evidence>
<evidence type="ECO:0000256" key="5">
    <source>
        <dbReference type="ARBA" id="ARBA00022827"/>
    </source>
</evidence>
<dbReference type="PANTHER" id="PTHR43876:SF7">
    <property type="entry name" value="UBIQUINONE BIOSYNTHESIS MONOOXYGENASE COQ6, MITOCHONDRIAL"/>
    <property type="match status" value="1"/>
</dbReference>
<sequence length="474" mass="50953">MPAPGGWVRLPGGKRQDRSVCVSEPITRMEPPSRRYNSGMSGPAASVSRTVTSSMSSNSSSRFQVAVVGGGIVGKACALLLAQQGMQVALAAPRPAAEGARRGDDDWDARIYAFSASSQALLERLRVWEALDPARVQPVRDMRVFGDESAAETDPSLDGDLHFSAYAAAVPQLAWIVESGHVERVLDTALRFQHQVKWFDDTATGLERGVDGVTLTLASGAQVRANLLVGADGSRSWVRQQCHIGTTQRRYRQLGVVANFQCELPHQETAWQWFLGAPEKLMADEEPANGEILAMLPLPGNRVSMVWSADEAHAHDLLALSPEALAATVAQVASGAVGARFGALRCITPAQGFPLVLQRAEQFVQPHVALVGDAAHVVHPLAGQGMNLGLRDVVELGRVMADKESFRSEGDLRLLRRYERARATDLLSLTAATDGLHRLFSLPGTPARVVRNLGMRAVGSQGLIKRLLIGHALG</sequence>
<dbReference type="InterPro" id="IPR018168">
    <property type="entry name" value="Ubi_Hdrlase_CS"/>
</dbReference>
<evidence type="ECO:0000313" key="10">
    <source>
        <dbReference type="Proteomes" id="UP000253772"/>
    </source>
</evidence>
<dbReference type="AlphaFoldDB" id="A0A2L0XAK5"/>
<feature type="region of interest" description="Disordered" evidence="8">
    <location>
        <begin position="29"/>
        <end position="56"/>
    </location>
</feature>
<evidence type="ECO:0000256" key="2">
    <source>
        <dbReference type="ARBA" id="ARBA00004749"/>
    </source>
</evidence>
<evidence type="ECO:0000256" key="7">
    <source>
        <dbReference type="ARBA" id="ARBA00023033"/>
    </source>
</evidence>
<keyword evidence="6" id="KW-0560">Oxidoreductase</keyword>
<evidence type="ECO:0000313" key="9">
    <source>
        <dbReference type="EMBL" id="QBP11179.1"/>
    </source>
</evidence>
<evidence type="ECO:0000256" key="6">
    <source>
        <dbReference type="ARBA" id="ARBA00023002"/>
    </source>
</evidence>
<comment type="pathway">
    <text evidence="2">Cofactor biosynthesis; ubiquinone biosynthesis.</text>
</comment>
<evidence type="ECO:0000256" key="3">
    <source>
        <dbReference type="ARBA" id="ARBA00005349"/>
    </source>
</evidence>
<keyword evidence="7" id="KW-0503">Monooxygenase</keyword>
<dbReference type="SUPFAM" id="SSF51905">
    <property type="entry name" value="FAD/NAD(P)-binding domain"/>
    <property type="match status" value="1"/>
</dbReference>
<feature type="compositionally biased region" description="Low complexity" evidence="8">
    <location>
        <begin position="46"/>
        <end position="56"/>
    </location>
</feature>
<dbReference type="RefSeq" id="WP_080672865.1">
    <property type="nucleotide sequence ID" value="NZ_CP026544.1"/>
</dbReference>
<dbReference type="Gene3D" id="3.50.50.60">
    <property type="entry name" value="FAD/NAD(P)-binding domain"/>
    <property type="match status" value="2"/>
</dbReference>
<gene>
    <name evidence="9" type="ORF">DDF84_016150</name>
</gene>
<keyword evidence="4" id="KW-0285">Flavoprotein</keyword>
<dbReference type="GO" id="GO:0006744">
    <property type="term" value="P:ubiquinone biosynthetic process"/>
    <property type="evidence" value="ECO:0007669"/>
    <property type="project" value="UniProtKB-UniPathway"/>
</dbReference>
<organism evidence="9 10">
    <name type="scientific">Cupriavidus metallidurans</name>
    <dbReference type="NCBI Taxonomy" id="119219"/>
    <lineage>
        <taxon>Bacteria</taxon>
        <taxon>Pseudomonadati</taxon>
        <taxon>Pseudomonadota</taxon>
        <taxon>Betaproteobacteria</taxon>
        <taxon>Burkholderiales</taxon>
        <taxon>Burkholderiaceae</taxon>
        <taxon>Cupriavidus</taxon>
    </lineage>
</organism>
<dbReference type="NCBIfam" id="NF005789">
    <property type="entry name" value="PRK07608.1-4"/>
    <property type="match status" value="1"/>
</dbReference>
<evidence type="ECO:0000256" key="4">
    <source>
        <dbReference type="ARBA" id="ARBA00022630"/>
    </source>
</evidence>
<dbReference type="PROSITE" id="PS01304">
    <property type="entry name" value="UBIH"/>
    <property type="match status" value="1"/>
</dbReference>
<dbReference type="InterPro" id="IPR002938">
    <property type="entry name" value="FAD-bd"/>
</dbReference>
<dbReference type="OrthoDB" id="9769565at2"/>
<dbReference type="GO" id="GO:0004497">
    <property type="term" value="F:monooxygenase activity"/>
    <property type="evidence" value="ECO:0007669"/>
    <property type="project" value="UniProtKB-KW"/>
</dbReference>
<reference evidence="9 10" key="1">
    <citation type="submission" date="2019-03" db="EMBL/GenBank/DDBJ databases">
        <title>Comparative insights into the high quality Complete genome sequence of highly metal resistant Cupriavidus metallidurans strain BS1 isolated from a gold-copper mine.</title>
        <authorList>
            <person name="Mazhar H.S."/>
            <person name="Rensing C."/>
        </authorList>
    </citation>
    <scope>NUCLEOTIDE SEQUENCE [LARGE SCALE GENOMIC DNA]</scope>
    <source>
        <strain evidence="9 10">BS1</strain>
    </source>
</reference>
<dbReference type="NCBIfam" id="NF005787">
    <property type="entry name" value="PRK07608.1-2"/>
    <property type="match status" value="1"/>
</dbReference>
<name>A0A2L0XAK5_9BURK</name>